<evidence type="ECO:0000313" key="9">
    <source>
        <dbReference type="EMBL" id="KAG7662640.1"/>
    </source>
</evidence>
<evidence type="ECO:0000256" key="6">
    <source>
        <dbReference type="PROSITE-ProRule" id="PRU00492"/>
    </source>
</evidence>
<dbReference type="InterPro" id="IPR039718">
    <property type="entry name" value="Rrm1"/>
</dbReference>
<evidence type="ECO:0000259" key="8">
    <source>
        <dbReference type="PROSITE" id="PS51161"/>
    </source>
</evidence>
<evidence type="ECO:0000256" key="4">
    <source>
        <dbReference type="ARBA" id="ARBA00022840"/>
    </source>
</evidence>
<comment type="function">
    <text evidence="7">Provides the precursors necessary for DNA synthesis. Catalyzes the biosynthesis of deoxyribonucleotides from the corresponding ribonucleotides.</text>
</comment>
<evidence type="ECO:0000256" key="2">
    <source>
        <dbReference type="ARBA" id="ARBA00022533"/>
    </source>
</evidence>
<dbReference type="GO" id="GO:0005971">
    <property type="term" value="C:ribonucleoside-diphosphate reductase complex"/>
    <property type="evidence" value="ECO:0007669"/>
    <property type="project" value="TreeGrafter"/>
</dbReference>
<comment type="caution">
    <text evidence="9">The sequence shown here is derived from an EMBL/GenBank/DDBJ whole genome shotgun (WGS) entry which is preliminary data.</text>
</comment>
<dbReference type="EMBL" id="JAGSYN010000166">
    <property type="protein sequence ID" value="KAG7662640.1"/>
    <property type="molecule type" value="Genomic_DNA"/>
</dbReference>
<dbReference type="UniPathway" id="UPA00326"/>
<keyword evidence="4 6" id="KW-0067">ATP-binding</keyword>
<keyword evidence="7" id="KW-0560">Oxidoreductase</keyword>
<evidence type="ECO:0000313" key="10">
    <source>
        <dbReference type="Proteomes" id="UP000694255"/>
    </source>
</evidence>
<dbReference type="GO" id="GO:0005524">
    <property type="term" value="F:ATP binding"/>
    <property type="evidence" value="ECO:0007669"/>
    <property type="project" value="UniProtKB-UniRule"/>
</dbReference>
<proteinExistence type="inferred from homology"/>
<evidence type="ECO:0000256" key="7">
    <source>
        <dbReference type="RuleBase" id="RU003410"/>
    </source>
</evidence>
<sequence>METNTFIIIDDLRVGETIREEFKKEKILIFLEDLCYGLDKSQLYLENLVDDVAKGLPEEVTIEQLYVFMAEVVASRVIYHPDYALLAGRIEVKKLHRKITYSFSENVERLKQYKPNRLKLNDYSLLSDQFYEVVTKNASFLNNLIDKSRDFELTYFGIKTLENSYLLRMNDEISETPQFMFLRVAIGIHFDNLDAVMETYDLMSQKYFIHASPTLYNSGSSFNYLSSCFLLGMKDDSIDGIYKTLHETALISKASGGIGFHVHNIRSSGSFIASTNGTSNGLVPMLRVFNNTARYVDQGGGKRPGAFAVYIEPWHGDIFDVLEMRKNHGNEEHRTRDLFYGLWIPDLFMKRVKEDKEWSLFSPNVATGLSDCYGDEFVELYERYEREGLAVETVKAHKLWMAILESQIETGGPYMLYKDACNFKSNQKNLGTIKSSNLCCEIIEYSSPEETACCNLGSLALPRFLKTVLIRDEEVLEIDFAKLHSVTKVLIKNLNKVIDVTKYPIEAAERSNKRHRPLALGVQGLADLFLELRLPFDSPEARTLNIQVFETIYHAALEASIELSIVEGPYASFEGSPASKGILQYDLWDHKPSELYDDWDSLKENIKSFGLRNSLLVAPMPTASTSQILGFNECFEPYTSNIYNRRVLAGEYQVVNKYLIKDLIDLGLWNSATRNKIIMDNGSIQDIPGIPDEIKKLYRTVWEISQKGIIDMAADRGKFIDQSQSMNVHLKDPTYGKLTSCHFYAWEKGLKTGMYYLRTQSASKAIQFTVDLEEAKKVKNNAIADSSKLKRKRYVEVDHVSVKRKFIADAVKANQDLSIYGTPESEPSESQYSIYDSTPLSCNIDDPDSCQSCSG</sequence>
<dbReference type="PANTHER" id="PTHR11573">
    <property type="entry name" value="RIBONUCLEOSIDE-DIPHOSPHATE REDUCTASE LARGE CHAIN"/>
    <property type="match status" value="1"/>
</dbReference>
<comment type="catalytic activity">
    <reaction evidence="7">
        <text>a 2'-deoxyribonucleoside 5'-diphosphate + [thioredoxin]-disulfide + H2O = a ribonucleoside 5'-diphosphate + [thioredoxin]-dithiol</text>
        <dbReference type="Rhea" id="RHEA:23252"/>
        <dbReference type="Rhea" id="RHEA-COMP:10698"/>
        <dbReference type="Rhea" id="RHEA-COMP:10700"/>
        <dbReference type="ChEBI" id="CHEBI:15377"/>
        <dbReference type="ChEBI" id="CHEBI:29950"/>
        <dbReference type="ChEBI" id="CHEBI:50058"/>
        <dbReference type="ChEBI" id="CHEBI:57930"/>
        <dbReference type="ChEBI" id="CHEBI:73316"/>
        <dbReference type="EC" id="1.17.4.1"/>
    </reaction>
</comment>
<feature type="domain" description="ATP-cone" evidence="8">
    <location>
        <begin position="5"/>
        <end position="101"/>
    </location>
</feature>
<keyword evidence="2" id="KW-0021">Allosteric enzyme</keyword>
<organism evidence="9 10">
    <name type="scientific">[Candida] subhashii</name>
    <dbReference type="NCBI Taxonomy" id="561895"/>
    <lineage>
        <taxon>Eukaryota</taxon>
        <taxon>Fungi</taxon>
        <taxon>Dikarya</taxon>
        <taxon>Ascomycota</taxon>
        <taxon>Saccharomycotina</taxon>
        <taxon>Pichiomycetes</taxon>
        <taxon>Debaryomycetaceae</taxon>
        <taxon>Spathaspora</taxon>
    </lineage>
</organism>
<dbReference type="EC" id="1.17.4.1" evidence="7"/>
<dbReference type="Proteomes" id="UP000694255">
    <property type="component" value="Unassembled WGS sequence"/>
</dbReference>
<dbReference type="InterPro" id="IPR000788">
    <property type="entry name" value="RNR_lg_C"/>
</dbReference>
<keyword evidence="3 6" id="KW-0547">Nucleotide-binding</keyword>
<dbReference type="GO" id="GO:0009263">
    <property type="term" value="P:deoxyribonucleotide biosynthetic process"/>
    <property type="evidence" value="ECO:0007669"/>
    <property type="project" value="UniProtKB-KW"/>
</dbReference>
<evidence type="ECO:0000256" key="1">
    <source>
        <dbReference type="ARBA" id="ARBA00010406"/>
    </source>
</evidence>
<reference evidence="9 10" key="1">
    <citation type="journal article" date="2021" name="DNA Res.">
        <title>Genome analysis of Candida subhashii reveals its hybrid nature and dual mitochondrial genome conformations.</title>
        <authorList>
            <person name="Mixao V."/>
            <person name="Hegedusova E."/>
            <person name="Saus E."/>
            <person name="Pryszcz L.P."/>
            <person name="Cillingova A."/>
            <person name="Nosek J."/>
            <person name="Gabaldon T."/>
        </authorList>
    </citation>
    <scope>NUCLEOTIDE SEQUENCE [LARGE SCALE GENOMIC DNA]</scope>
    <source>
        <strain evidence="9 10">CBS 10753</strain>
    </source>
</reference>
<evidence type="ECO:0000256" key="3">
    <source>
        <dbReference type="ARBA" id="ARBA00022741"/>
    </source>
</evidence>
<dbReference type="RefSeq" id="XP_049262873.1">
    <property type="nucleotide sequence ID" value="XM_049407746.1"/>
</dbReference>
<dbReference type="AlphaFoldDB" id="A0A8J5QLF5"/>
<dbReference type="PROSITE" id="PS00089">
    <property type="entry name" value="RIBORED_LARGE"/>
    <property type="match status" value="1"/>
</dbReference>
<name>A0A8J5QLF5_9ASCO</name>
<accession>A0A8J5QLF5</accession>
<keyword evidence="10" id="KW-1185">Reference proteome</keyword>
<evidence type="ECO:0000256" key="5">
    <source>
        <dbReference type="ARBA" id="ARBA00023116"/>
    </source>
</evidence>
<dbReference type="Pfam" id="PF02867">
    <property type="entry name" value="Ribonuc_red_lgC"/>
    <property type="match status" value="1"/>
</dbReference>
<dbReference type="PROSITE" id="PS51161">
    <property type="entry name" value="ATP_CONE"/>
    <property type="match status" value="1"/>
</dbReference>
<keyword evidence="5 7" id="KW-0215">Deoxyribonucleotide synthesis</keyword>
<dbReference type="NCBIfam" id="TIGR02506">
    <property type="entry name" value="NrdE_NrdA"/>
    <property type="match status" value="1"/>
</dbReference>
<dbReference type="InterPro" id="IPR013509">
    <property type="entry name" value="RNR_lsu_N"/>
</dbReference>
<dbReference type="GO" id="GO:0004748">
    <property type="term" value="F:ribonucleoside-diphosphate reductase activity, thioredoxin disulfide as acceptor"/>
    <property type="evidence" value="ECO:0007669"/>
    <property type="project" value="UniProtKB-EC"/>
</dbReference>
<protein>
    <recommendedName>
        <fullName evidence="7">Ribonucleoside-diphosphate reductase</fullName>
        <ecNumber evidence="7">1.17.4.1</ecNumber>
    </recommendedName>
</protein>
<gene>
    <name evidence="9" type="ORF">J8A68_003848</name>
</gene>
<dbReference type="Pfam" id="PF00317">
    <property type="entry name" value="Ribonuc_red_lgN"/>
    <property type="match status" value="1"/>
</dbReference>
<dbReference type="InterPro" id="IPR013346">
    <property type="entry name" value="NrdE_NrdA_C"/>
</dbReference>
<dbReference type="InterPro" id="IPR005144">
    <property type="entry name" value="ATP-cone_dom"/>
</dbReference>
<dbReference type="PANTHER" id="PTHR11573:SF28">
    <property type="entry name" value="RIBONUCLEOSIDE-DIPHOSPHATE REDUCTASE"/>
    <property type="match status" value="1"/>
</dbReference>
<dbReference type="CDD" id="cd01679">
    <property type="entry name" value="RNR_I"/>
    <property type="match status" value="1"/>
</dbReference>
<dbReference type="OrthoDB" id="3000483at2759"/>
<dbReference type="GeneID" id="73470648"/>
<comment type="similarity">
    <text evidence="1 7">Belongs to the ribonucleoside diphosphate reductase large chain family.</text>
</comment>